<reference evidence="6 7" key="1">
    <citation type="submission" date="2016-11" db="EMBL/GenBank/DDBJ databases">
        <authorList>
            <person name="Jaros S."/>
            <person name="Januszkiewicz K."/>
            <person name="Wedrychowicz H."/>
        </authorList>
    </citation>
    <scope>NUCLEOTIDE SEQUENCE [LARGE SCALE GENOMIC DNA]</scope>
    <source>
        <strain evidence="6 7">DSM 784</strain>
    </source>
</reference>
<dbReference type="InterPro" id="IPR023198">
    <property type="entry name" value="PGP-like_dom2"/>
</dbReference>
<sequence length="231" mass="25980">MAAVFIFLPLWQRTIMKRAFIFDMNGTMIDDMEYHVHGWFNILNDDLGAGLSREAVKKEMYGKNQEVLIRIFGRDKFTAAQMDELALEKERRYQAAYRPHLSLIPGLQQFLDQSRELGIPMGIGTAAIPFNVDFTLDNLHIRAYFKAIITANDVVESKPHPETFLKAAAQMGVAPGDCIVFEDAPKGVEAAQNAGMKAVVITTMHTKEEFAAYDNIIRFVSDYTELDPAGL</sequence>
<dbReference type="PANTHER" id="PTHR46193:SF18">
    <property type="entry name" value="HEXITOL PHOSPHATASE B"/>
    <property type="match status" value="1"/>
</dbReference>
<dbReference type="PANTHER" id="PTHR46193">
    <property type="entry name" value="6-PHOSPHOGLUCONATE PHOSPHATASE"/>
    <property type="match status" value="1"/>
</dbReference>
<dbReference type="InterPro" id="IPR023214">
    <property type="entry name" value="HAD_sf"/>
</dbReference>
<evidence type="ECO:0000256" key="1">
    <source>
        <dbReference type="ARBA" id="ARBA00001946"/>
    </source>
</evidence>
<evidence type="ECO:0000256" key="5">
    <source>
        <dbReference type="ARBA" id="ARBA00023277"/>
    </source>
</evidence>
<dbReference type="Pfam" id="PF13419">
    <property type="entry name" value="HAD_2"/>
    <property type="match status" value="1"/>
</dbReference>
<dbReference type="SFLD" id="SFLDG01129">
    <property type="entry name" value="C1.5:_HAD__Beta-PGM__Phosphata"/>
    <property type="match status" value="1"/>
</dbReference>
<accession>A0A1K1NDH2</accession>
<evidence type="ECO:0000256" key="3">
    <source>
        <dbReference type="ARBA" id="ARBA00022723"/>
    </source>
</evidence>
<dbReference type="STRING" id="1004.SAMN05661012_01214"/>
<dbReference type="GO" id="GO:0046872">
    <property type="term" value="F:metal ion binding"/>
    <property type="evidence" value="ECO:0007669"/>
    <property type="project" value="UniProtKB-KW"/>
</dbReference>
<dbReference type="NCBIfam" id="TIGR01509">
    <property type="entry name" value="HAD-SF-IA-v3"/>
    <property type="match status" value="1"/>
</dbReference>
<protein>
    <submittedName>
        <fullName evidence="6">Haloacid dehalogenase superfamily, subfamily IA, variant 3 with third motif having DD or ED</fullName>
    </submittedName>
</protein>
<dbReference type="Gene3D" id="3.40.50.1000">
    <property type="entry name" value="HAD superfamily/HAD-like"/>
    <property type="match status" value="1"/>
</dbReference>
<evidence type="ECO:0000256" key="4">
    <source>
        <dbReference type="ARBA" id="ARBA00022842"/>
    </source>
</evidence>
<gene>
    <name evidence="6" type="ORF">SAMN05661012_01214</name>
</gene>
<dbReference type="InterPro" id="IPR041492">
    <property type="entry name" value="HAD_2"/>
</dbReference>
<dbReference type="CDD" id="cd07505">
    <property type="entry name" value="HAD_BPGM-like"/>
    <property type="match status" value="1"/>
</dbReference>
<dbReference type="SUPFAM" id="SSF56784">
    <property type="entry name" value="HAD-like"/>
    <property type="match status" value="1"/>
</dbReference>
<comment type="similarity">
    <text evidence="2">Belongs to the HAD-like hydrolase superfamily. CbbY/CbbZ/Gph/YieH family.</text>
</comment>
<dbReference type="AlphaFoldDB" id="A0A1K1NDH2"/>
<proteinExistence type="inferred from homology"/>
<dbReference type="SFLD" id="SFLDS00003">
    <property type="entry name" value="Haloacid_Dehalogenase"/>
    <property type="match status" value="1"/>
</dbReference>
<dbReference type="InterPro" id="IPR036412">
    <property type="entry name" value="HAD-like_sf"/>
</dbReference>
<keyword evidence="3" id="KW-0479">Metal-binding</keyword>
<evidence type="ECO:0000313" key="7">
    <source>
        <dbReference type="Proteomes" id="UP000183788"/>
    </source>
</evidence>
<dbReference type="InterPro" id="IPR051600">
    <property type="entry name" value="Beta-PGM-like"/>
</dbReference>
<evidence type="ECO:0000313" key="6">
    <source>
        <dbReference type="EMBL" id="SFW33297.1"/>
    </source>
</evidence>
<dbReference type="GO" id="GO:0003824">
    <property type="term" value="F:catalytic activity"/>
    <property type="evidence" value="ECO:0007669"/>
    <property type="project" value="UniProtKB-ARBA"/>
</dbReference>
<dbReference type="EMBL" id="FPIZ01000003">
    <property type="protein sequence ID" value="SFW33297.1"/>
    <property type="molecule type" value="Genomic_DNA"/>
</dbReference>
<comment type="cofactor">
    <cofactor evidence="1">
        <name>Mg(2+)</name>
        <dbReference type="ChEBI" id="CHEBI:18420"/>
    </cofactor>
</comment>
<dbReference type="Gene3D" id="1.10.150.240">
    <property type="entry name" value="Putative phosphatase, domain 2"/>
    <property type="match status" value="1"/>
</dbReference>
<name>A0A1K1NDH2_9BACT</name>
<dbReference type="Proteomes" id="UP000183788">
    <property type="component" value="Unassembled WGS sequence"/>
</dbReference>
<keyword evidence="5" id="KW-0119">Carbohydrate metabolism</keyword>
<evidence type="ECO:0000256" key="2">
    <source>
        <dbReference type="ARBA" id="ARBA00006171"/>
    </source>
</evidence>
<dbReference type="InterPro" id="IPR006439">
    <property type="entry name" value="HAD-SF_hydro_IA"/>
</dbReference>
<keyword evidence="4" id="KW-0460">Magnesium</keyword>
<dbReference type="SFLD" id="SFLDG01135">
    <property type="entry name" value="C1.5.6:_HAD__Beta-PGM__Phospha"/>
    <property type="match status" value="1"/>
</dbReference>
<organism evidence="6 7">
    <name type="scientific">Chitinophaga sancti</name>
    <dbReference type="NCBI Taxonomy" id="1004"/>
    <lineage>
        <taxon>Bacteria</taxon>
        <taxon>Pseudomonadati</taxon>
        <taxon>Bacteroidota</taxon>
        <taxon>Chitinophagia</taxon>
        <taxon>Chitinophagales</taxon>
        <taxon>Chitinophagaceae</taxon>
        <taxon>Chitinophaga</taxon>
    </lineage>
</organism>